<organism evidence="1">
    <name type="scientific">marine sediment metagenome</name>
    <dbReference type="NCBI Taxonomy" id="412755"/>
    <lineage>
        <taxon>unclassified sequences</taxon>
        <taxon>metagenomes</taxon>
        <taxon>ecological metagenomes</taxon>
    </lineage>
</organism>
<evidence type="ECO:0000313" key="1">
    <source>
        <dbReference type="EMBL" id="GAH95594.1"/>
    </source>
</evidence>
<dbReference type="AlphaFoldDB" id="X1KZI2"/>
<reference evidence="1" key="1">
    <citation type="journal article" date="2014" name="Front. Microbiol.">
        <title>High frequency of phylogenetically diverse reductive dehalogenase-homologous genes in deep subseafloor sedimentary metagenomes.</title>
        <authorList>
            <person name="Kawai M."/>
            <person name="Futagami T."/>
            <person name="Toyoda A."/>
            <person name="Takaki Y."/>
            <person name="Nishi S."/>
            <person name="Hori S."/>
            <person name="Arai W."/>
            <person name="Tsubouchi T."/>
            <person name="Morono Y."/>
            <person name="Uchiyama I."/>
            <person name="Ito T."/>
            <person name="Fujiyama A."/>
            <person name="Inagaki F."/>
            <person name="Takami H."/>
        </authorList>
    </citation>
    <scope>NUCLEOTIDE SEQUENCE</scope>
    <source>
        <strain evidence="1">Expedition CK06-06</strain>
    </source>
</reference>
<comment type="caution">
    <text evidence="1">The sequence shown here is derived from an EMBL/GenBank/DDBJ whole genome shotgun (WGS) entry which is preliminary data.</text>
</comment>
<accession>X1KZI2</accession>
<dbReference type="EMBL" id="BARU01048352">
    <property type="protein sequence ID" value="GAH95594.1"/>
    <property type="molecule type" value="Genomic_DNA"/>
</dbReference>
<feature type="non-terminal residue" evidence="1">
    <location>
        <position position="1"/>
    </location>
</feature>
<proteinExistence type="predicted"/>
<sequence>VTGDEAGMILEHAVSFVGEVKTVLAKLVDNPDPSSL</sequence>
<gene>
    <name evidence="1" type="ORF">S03H2_71918</name>
</gene>
<protein>
    <submittedName>
        <fullName evidence="1">Uncharacterized protein</fullName>
    </submittedName>
</protein>
<name>X1KZI2_9ZZZZ</name>